<feature type="region of interest" description="Disordered" evidence="1">
    <location>
        <begin position="570"/>
        <end position="599"/>
    </location>
</feature>
<dbReference type="Proteomes" id="UP000030106">
    <property type="component" value="Unassembled WGS sequence"/>
</dbReference>
<dbReference type="SUPFAM" id="SSF56112">
    <property type="entry name" value="Protein kinase-like (PK-like)"/>
    <property type="match status" value="1"/>
</dbReference>
<evidence type="ECO:0000313" key="4">
    <source>
        <dbReference type="Proteomes" id="UP000030106"/>
    </source>
</evidence>
<dbReference type="AlphaFoldDB" id="A0A0A2VGL4"/>
<evidence type="ECO:0000256" key="1">
    <source>
        <dbReference type="SAM" id="MobiDB-lite"/>
    </source>
</evidence>
<sequence>MNCHTASRTAGRALTSHARTWRAGACFPLLSRPIAHSTSRLDKCCASKKKTVPQGGAQPAPSIGFWSSRPTWHRASLNTFRCLVGCTTGDFSAMWLLQTHYPELGMPAIMGISMAAGISTSMVLETVLLRLGRDGLSWPAAAKTAAGMSLISMVTMELAENIVDYSLTGGAVAFDSPAFWLSALVSMGAGFLAPLPYNYHRLRKYGKAYYRDIVMNYYTNSAGPARSAPPQTPPHHVSLQNLELTLAALQLGDQLVYESQTQSYRFALFRFRRDDGSRIALKVQQQWPIATHPDNVQNVVRRELYALKKLESIHFRYAPKCIAFDLSFNNPIRMPFLVVTWIEGEPLTWTTHYPPMDMRMRVLNQLFQIQLQLIEDSLESCTETARHFYSRLIHDKMMIAPRGPPGLGGIPTQEDYWSQLAQLECVLGPAQDDKTYAIAHNNLVPENIIVDREHNIECLVGWSFGGLYPLSQAAILPRFLAPAIGIEDAASARQIAHAAVGDKIQYRHPLNLYNMAPTPGRQAMLRWQNGDDADFRALYLLSMKHRDVHAWLARHRWRPPHCQAWRDVGRMPQPQPRPVPVPVVVPSEHRPEGEAGRLQ</sequence>
<dbReference type="InterPro" id="IPR011009">
    <property type="entry name" value="Kinase-like_dom_sf"/>
</dbReference>
<organism evidence="3 4">
    <name type="scientific">Beauveria bassiana D1-5</name>
    <dbReference type="NCBI Taxonomy" id="1245745"/>
    <lineage>
        <taxon>Eukaryota</taxon>
        <taxon>Fungi</taxon>
        <taxon>Dikarya</taxon>
        <taxon>Ascomycota</taxon>
        <taxon>Pezizomycotina</taxon>
        <taxon>Sordariomycetes</taxon>
        <taxon>Hypocreomycetidae</taxon>
        <taxon>Hypocreales</taxon>
        <taxon>Cordycipitaceae</taxon>
        <taxon>Beauveria</taxon>
    </lineage>
</organism>
<name>A0A0A2VGL4_BEABA</name>
<dbReference type="Pfam" id="PF14342">
    <property type="entry name" value="DUF4396"/>
    <property type="match status" value="1"/>
</dbReference>
<dbReference type="InterPro" id="IPR051678">
    <property type="entry name" value="AGP_Transferase"/>
</dbReference>
<dbReference type="InterPro" id="IPR025509">
    <property type="entry name" value="DUF4396"/>
</dbReference>
<gene>
    <name evidence="3" type="ORF">BBAD15_g8009</name>
</gene>
<comment type="caution">
    <text evidence="3">The sequence shown here is derived from an EMBL/GenBank/DDBJ whole genome shotgun (WGS) entry which is preliminary data.</text>
</comment>
<proteinExistence type="predicted"/>
<protein>
    <recommendedName>
        <fullName evidence="2">DUF4396 domain-containing protein</fullName>
    </recommendedName>
</protein>
<dbReference type="PANTHER" id="PTHR21310:SF15">
    <property type="entry name" value="AMINOGLYCOSIDE PHOSPHOTRANSFERASE DOMAIN-CONTAINING PROTEIN"/>
    <property type="match status" value="1"/>
</dbReference>
<reference evidence="3 4" key="1">
    <citation type="submission" date="2012-10" db="EMBL/GenBank/DDBJ databases">
        <title>Genome sequencing and analysis of entomopathogenic fungi Beauveria bassiana D1-5.</title>
        <authorList>
            <person name="Li Q."/>
            <person name="Wang L."/>
            <person name="Zhang Z."/>
            <person name="Wang Q."/>
            <person name="Ren J."/>
            <person name="Wang M."/>
            <person name="Xu W."/>
            <person name="Wang J."/>
            <person name="Lu Y."/>
            <person name="Du Q."/>
            <person name="Sun Z."/>
        </authorList>
    </citation>
    <scope>NUCLEOTIDE SEQUENCE [LARGE SCALE GENOMIC DNA]</scope>
    <source>
        <strain evidence="3 4">D1-5</strain>
    </source>
</reference>
<evidence type="ECO:0000259" key="2">
    <source>
        <dbReference type="Pfam" id="PF14342"/>
    </source>
</evidence>
<dbReference type="eggNOG" id="ENOG502S2G1">
    <property type="taxonomic scope" value="Eukaryota"/>
</dbReference>
<evidence type="ECO:0000313" key="3">
    <source>
        <dbReference type="EMBL" id="KGQ06678.1"/>
    </source>
</evidence>
<feature type="compositionally biased region" description="Basic and acidic residues" evidence="1">
    <location>
        <begin position="587"/>
        <end position="599"/>
    </location>
</feature>
<dbReference type="STRING" id="1245745.A0A0A2VGL4"/>
<accession>A0A0A2VGL4</accession>
<feature type="compositionally biased region" description="Pro residues" evidence="1">
    <location>
        <begin position="573"/>
        <end position="583"/>
    </location>
</feature>
<dbReference type="HOGENOM" id="CLU_456322_0_0_1"/>
<dbReference type="OrthoDB" id="5327538at2759"/>
<dbReference type="PANTHER" id="PTHR21310">
    <property type="entry name" value="AMINOGLYCOSIDE PHOSPHOTRANSFERASE-RELATED-RELATED"/>
    <property type="match status" value="1"/>
</dbReference>
<dbReference type="EMBL" id="ANFO01000781">
    <property type="protein sequence ID" value="KGQ06678.1"/>
    <property type="molecule type" value="Genomic_DNA"/>
</dbReference>
<feature type="domain" description="DUF4396" evidence="2">
    <location>
        <begin position="71"/>
        <end position="207"/>
    </location>
</feature>